<gene>
    <name evidence="2" type="ORF">BST47_04105</name>
</gene>
<dbReference type="OrthoDB" id="4747870at2"/>
<feature type="transmembrane region" description="Helical" evidence="1">
    <location>
        <begin position="6"/>
        <end position="27"/>
    </location>
</feature>
<sequence length="88" mass="9764">MTVYQVATIALIFVVASAATLAIYLGLLNWMGRFHVVHCSACHHLTTASTREPQASCPHCRHPLLLHPLHAVTHPNARVRVLSDSLRY</sequence>
<dbReference type="Proteomes" id="UP000192411">
    <property type="component" value="Unassembled WGS sequence"/>
</dbReference>
<dbReference type="RefSeq" id="WP_083124264.1">
    <property type="nucleotide sequence ID" value="NZ_MVIM01000002.1"/>
</dbReference>
<organism evidence="2 3">
    <name type="scientific">Mycolicibacterium tusciae</name>
    <dbReference type="NCBI Taxonomy" id="75922"/>
    <lineage>
        <taxon>Bacteria</taxon>
        <taxon>Bacillati</taxon>
        <taxon>Actinomycetota</taxon>
        <taxon>Actinomycetes</taxon>
        <taxon>Mycobacteriales</taxon>
        <taxon>Mycobacteriaceae</taxon>
        <taxon>Mycolicibacterium</taxon>
    </lineage>
</organism>
<evidence type="ECO:0000313" key="2">
    <source>
        <dbReference type="EMBL" id="ORB67671.1"/>
    </source>
</evidence>
<proteinExistence type="predicted"/>
<keyword evidence="1" id="KW-0472">Membrane</keyword>
<dbReference type="EMBL" id="MVIM01000002">
    <property type="protein sequence ID" value="ORB67671.1"/>
    <property type="molecule type" value="Genomic_DNA"/>
</dbReference>
<evidence type="ECO:0000256" key="1">
    <source>
        <dbReference type="SAM" id="Phobius"/>
    </source>
</evidence>
<evidence type="ECO:0000313" key="3">
    <source>
        <dbReference type="Proteomes" id="UP000192411"/>
    </source>
</evidence>
<accession>A0A1X0JXW9</accession>
<name>A0A1X0JXW9_9MYCO</name>
<keyword evidence="3" id="KW-1185">Reference proteome</keyword>
<dbReference type="AlphaFoldDB" id="A0A1X0JXW9"/>
<comment type="caution">
    <text evidence="2">The sequence shown here is derived from an EMBL/GenBank/DDBJ whole genome shotgun (WGS) entry which is preliminary data.</text>
</comment>
<keyword evidence="1" id="KW-1133">Transmembrane helix</keyword>
<reference evidence="2 3" key="1">
    <citation type="submission" date="2017-02" db="EMBL/GenBank/DDBJ databases">
        <title>The new phylogeny of genus Mycobacterium.</title>
        <authorList>
            <person name="Tortoli E."/>
            <person name="Trovato A."/>
            <person name="Cirillo D.M."/>
        </authorList>
    </citation>
    <scope>NUCLEOTIDE SEQUENCE [LARGE SCALE GENOMIC DNA]</scope>
    <source>
        <strain evidence="2 3">DSM 44338</strain>
    </source>
</reference>
<protein>
    <submittedName>
        <fullName evidence="2">Uncharacterized protein</fullName>
    </submittedName>
</protein>
<keyword evidence="1" id="KW-0812">Transmembrane</keyword>